<feature type="domain" description="PUB 12/19-like N-terminal" evidence="8">
    <location>
        <begin position="50"/>
        <end position="161"/>
    </location>
</feature>
<dbReference type="Pfam" id="PF25368">
    <property type="entry name" value="PUB10_N"/>
    <property type="match status" value="1"/>
</dbReference>
<keyword evidence="4" id="KW-0808">Transferase</keyword>
<evidence type="ECO:0000313" key="10">
    <source>
        <dbReference type="Proteomes" id="UP001327560"/>
    </source>
</evidence>
<dbReference type="InterPro" id="IPR057623">
    <property type="entry name" value="PUB12-19-like_N"/>
</dbReference>
<dbReference type="AlphaFoldDB" id="A0AAQ3QPY0"/>
<dbReference type="GO" id="GO:0061630">
    <property type="term" value="F:ubiquitin protein ligase activity"/>
    <property type="evidence" value="ECO:0007669"/>
    <property type="project" value="UniProtKB-EC"/>
</dbReference>
<keyword evidence="5" id="KW-0677">Repeat</keyword>
<comment type="pathway">
    <text evidence="2">Protein modification; protein ubiquitination.</text>
</comment>
<name>A0AAQ3QPY0_9LILI</name>
<dbReference type="GO" id="GO:0007166">
    <property type="term" value="P:cell surface receptor signaling pathway"/>
    <property type="evidence" value="ECO:0007669"/>
    <property type="project" value="InterPro"/>
</dbReference>
<reference evidence="9 10" key="1">
    <citation type="submission" date="2023-10" db="EMBL/GenBank/DDBJ databases">
        <title>Chromosome-scale genome assembly provides insights into flower coloration mechanisms of Canna indica.</title>
        <authorList>
            <person name="Li C."/>
        </authorList>
    </citation>
    <scope>NUCLEOTIDE SEQUENCE [LARGE SCALE GENOMIC DNA]</scope>
    <source>
        <tissue evidence="9">Flower</tissue>
    </source>
</reference>
<gene>
    <name evidence="9" type="ORF">Cni_G26067</name>
</gene>
<dbReference type="InterPro" id="IPR036537">
    <property type="entry name" value="Adaptor_Cbl_N_dom_sf"/>
</dbReference>
<evidence type="ECO:0000259" key="8">
    <source>
        <dbReference type="Pfam" id="PF25368"/>
    </source>
</evidence>
<feature type="compositionally biased region" description="Basic residues" evidence="7">
    <location>
        <begin position="216"/>
        <end position="231"/>
    </location>
</feature>
<keyword evidence="10" id="KW-1185">Reference proteome</keyword>
<evidence type="ECO:0000256" key="5">
    <source>
        <dbReference type="ARBA" id="ARBA00022737"/>
    </source>
</evidence>
<sequence length="231" mass="26208">MEEKTVAAAVVVESEEAVTRSEHNVDDLIGDMLEIINSVREFGEFLRTQRKEAFNLVQRVKMMVSLLEEMRESEDAIPGEAYACFCSVFKALSAAKKLLRCCHDGSKICLALEGEAIMGRFRMVYDKLSQALDGMPYDQLGVSDEVKEQVELMNVQLKRAKRRIDTQDMELAMDLMVVLSKRDDRDTDGAVLERLAKKFELQTLPDLEQKQGPSKKLVKKKAAKMRKALSR</sequence>
<keyword evidence="6" id="KW-0833">Ubl conjugation pathway</keyword>
<evidence type="ECO:0000256" key="1">
    <source>
        <dbReference type="ARBA" id="ARBA00000900"/>
    </source>
</evidence>
<dbReference type="Proteomes" id="UP001327560">
    <property type="component" value="Chromosome 8"/>
</dbReference>
<organism evidence="9 10">
    <name type="scientific">Canna indica</name>
    <name type="common">Indian-shot</name>
    <dbReference type="NCBI Taxonomy" id="4628"/>
    <lineage>
        <taxon>Eukaryota</taxon>
        <taxon>Viridiplantae</taxon>
        <taxon>Streptophyta</taxon>
        <taxon>Embryophyta</taxon>
        <taxon>Tracheophyta</taxon>
        <taxon>Spermatophyta</taxon>
        <taxon>Magnoliopsida</taxon>
        <taxon>Liliopsida</taxon>
        <taxon>Zingiberales</taxon>
        <taxon>Cannaceae</taxon>
        <taxon>Canna</taxon>
    </lineage>
</organism>
<dbReference type="EC" id="2.3.2.27" evidence="3"/>
<proteinExistence type="predicted"/>
<dbReference type="FunFam" id="1.20.930.20:FF:000002">
    <property type="entry name" value="RING-type E3 ubiquitin transferase"/>
    <property type="match status" value="1"/>
</dbReference>
<feature type="region of interest" description="Disordered" evidence="7">
    <location>
        <begin position="210"/>
        <end position="231"/>
    </location>
</feature>
<comment type="catalytic activity">
    <reaction evidence="1">
        <text>S-ubiquitinyl-[E2 ubiquitin-conjugating enzyme]-L-cysteine + [acceptor protein]-L-lysine = [E2 ubiquitin-conjugating enzyme]-L-cysteine + N(6)-ubiquitinyl-[acceptor protein]-L-lysine.</text>
        <dbReference type="EC" id="2.3.2.27"/>
    </reaction>
</comment>
<evidence type="ECO:0000313" key="9">
    <source>
        <dbReference type="EMBL" id="WOL17278.1"/>
    </source>
</evidence>
<dbReference type="EMBL" id="CP136897">
    <property type="protein sequence ID" value="WOL17278.1"/>
    <property type="molecule type" value="Genomic_DNA"/>
</dbReference>
<evidence type="ECO:0000256" key="3">
    <source>
        <dbReference type="ARBA" id="ARBA00012483"/>
    </source>
</evidence>
<evidence type="ECO:0000256" key="2">
    <source>
        <dbReference type="ARBA" id="ARBA00004906"/>
    </source>
</evidence>
<evidence type="ECO:0000256" key="6">
    <source>
        <dbReference type="ARBA" id="ARBA00022786"/>
    </source>
</evidence>
<evidence type="ECO:0000256" key="7">
    <source>
        <dbReference type="SAM" id="MobiDB-lite"/>
    </source>
</evidence>
<accession>A0AAQ3QPY0</accession>
<protein>
    <recommendedName>
        <fullName evidence="3">RING-type E3 ubiquitin transferase</fullName>
        <ecNumber evidence="3">2.3.2.27</ecNumber>
    </recommendedName>
</protein>
<dbReference type="Gene3D" id="1.20.930.20">
    <property type="entry name" value="Adaptor protein Cbl, N-terminal domain"/>
    <property type="match status" value="1"/>
</dbReference>
<evidence type="ECO:0000256" key="4">
    <source>
        <dbReference type="ARBA" id="ARBA00022679"/>
    </source>
</evidence>